<accession>A0A815UN68</accession>
<evidence type="ECO:0000313" key="2">
    <source>
        <dbReference type="Proteomes" id="UP000663889"/>
    </source>
</evidence>
<reference evidence="1" key="1">
    <citation type="submission" date="2021-02" db="EMBL/GenBank/DDBJ databases">
        <authorList>
            <person name="Nowell W R."/>
        </authorList>
    </citation>
    <scope>NUCLEOTIDE SEQUENCE</scope>
</reference>
<name>A0A815UN68_9BILA</name>
<gene>
    <name evidence="1" type="ORF">SEV965_LOCUS37082</name>
</gene>
<protein>
    <submittedName>
        <fullName evidence="1">Uncharacterized protein</fullName>
    </submittedName>
</protein>
<dbReference type="EMBL" id="CAJNOU010007282">
    <property type="protein sequence ID" value="CAF1522168.1"/>
    <property type="molecule type" value="Genomic_DNA"/>
</dbReference>
<proteinExistence type="predicted"/>
<organism evidence="1 2">
    <name type="scientific">Rotaria sordida</name>
    <dbReference type="NCBI Taxonomy" id="392033"/>
    <lineage>
        <taxon>Eukaryota</taxon>
        <taxon>Metazoa</taxon>
        <taxon>Spiralia</taxon>
        <taxon>Gnathifera</taxon>
        <taxon>Rotifera</taxon>
        <taxon>Eurotatoria</taxon>
        <taxon>Bdelloidea</taxon>
        <taxon>Philodinida</taxon>
        <taxon>Philodinidae</taxon>
        <taxon>Rotaria</taxon>
    </lineage>
</organism>
<sequence>MFQISMLPSSFNNDWLLQYGNEQNDYLLRSVPRLFTNSTCNCAASDKCQEPLRIGPPNLVLPGLVKGCSPVVGLQMSTLECFFSSDCIATILTYLEYYTQMDGSPPAHFIPPMVLPLMLDPLDNSIPSRFSPNTSIDTIISEMLVEQLNRTITYENYFASCTPIF</sequence>
<dbReference type="AlphaFoldDB" id="A0A815UN68"/>
<dbReference type="Proteomes" id="UP000663889">
    <property type="component" value="Unassembled WGS sequence"/>
</dbReference>
<evidence type="ECO:0000313" key="1">
    <source>
        <dbReference type="EMBL" id="CAF1522168.1"/>
    </source>
</evidence>
<comment type="caution">
    <text evidence="1">The sequence shown here is derived from an EMBL/GenBank/DDBJ whole genome shotgun (WGS) entry which is preliminary data.</text>
</comment>